<dbReference type="RefSeq" id="WP_246437179.1">
    <property type="nucleotide sequence ID" value="NZ_JACHJT010000001.1"/>
</dbReference>
<gene>
    <name evidence="6" type="ORF">F4561_002017</name>
</gene>
<comment type="caution">
    <text evidence="6">The sequence shown here is derived from an EMBL/GenBank/DDBJ whole genome shotgun (WGS) entry which is preliminary data.</text>
</comment>
<proteinExistence type="predicted"/>
<dbReference type="GO" id="GO:0003700">
    <property type="term" value="F:DNA-binding transcription factor activity"/>
    <property type="evidence" value="ECO:0007669"/>
    <property type="project" value="TreeGrafter"/>
</dbReference>
<dbReference type="Pfam" id="PF17754">
    <property type="entry name" value="TetR_C_14"/>
    <property type="match status" value="1"/>
</dbReference>
<dbReference type="PANTHER" id="PTHR30055">
    <property type="entry name" value="HTH-TYPE TRANSCRIPTIONAL REGULATOR RUTR"/>
    <property type="match status" value="1"/>
</dbReference>
<dbReference type="InterPro" id="IPR023851">
    <property type="entry name" value="Tscrpt_reg_TetR-type"/>
</dbReference>
<reference evidence="6 7" key="1">
    <citation type="submission" date="2020-08" db="EMBL/GenBank/DDBJ databases">
        <title>Sequencing the genomes of 1000 actinobacteria strains.</title>
        <authorList>
            <person name="Klenk H.-P."/>
        </authorList>
    </citation>
    <scope>NUCLEOTIDE SEQUENCE [LARGE SCALE GENOMIC DNA]</scope>
    <source>
        <strain evidence="6 7">DSM 102030</strain>
    </source>
</reference>
<dbReference type="Gene3D" id="1.10.357.10">
    <property type="entry name" value="Tetracycline Repressor, domain 2"/>
    <property type="match status" value="1"/>
</dbReference>
<evidence type="ECO:0000313" key="7">
    <source>
        <dbReference type="Proteomes" id="UP000523007"/>
    </source>
</evidence>
<feature type="domain" description="HTH tetR-type" evidence="5">
    <location>
        <begin position="16"/>
        <end position="76"/>
    </location>
</feature>
<accession>A0A7W7W1P6</accession>
<protein>
    <submittedName>
        <fullName evidence="6">Mycofactocin system transcriptional regulator</fullName>
    </submittedName>
</protein>
<feature type="DNA-binding region" description="H-T-H motif" evidence="4">
    <location>
        <begin position="39"/>
        <end position="58"/>
    </location>
</feature>
<evidence type="ECO:0000313" key="6">
    <source>
        <dbReference type="EMBL" id="MBB4931197.1"/>
    </source>
</evidence>
<dbReference type="PRINTS" id="PR00455">
    <property type="entry name" value="HTHTETR"/>
</dbReference>
<dbReference type="EMBL" id="JACHJT010000001">
    <property type="protein sequence ID" value="MBB4931197.1"/>
    <property type="molecule type" value="Genomic_DNA"/>
</dbReference>
<evidence type="ECO:0000256" key="4">
    <source>
        <dbReference type="PROSITE-ProRule" id="PRU00335"/>
    </source>
</evidence>
<dbReference type="Proteomes" id="UP000523007">
    <property type="component" value="Unassembled WGS sequence"/>
</dbReference>
<evidence type="ECO:0000256" key="3">
    <source>
        <dbReference type="ARBA" id="ARBA00023163"/>
    </source>
</evidence>
<name>A0A7W7W1P6_9ACTN</name>
<evidence type="ECO:0000259" key="5">
    <source>
        <dbReference type="PROSITE" id="PS50977"/>
    </source>
</evidence>
<dbReference type="GO" id="GO:0000976">
    <property type="term" value="F:transcription cis-regulatory region binding"/>
    <property type="evidence" value="ECO:0007669"/>
    <property type="project" value="TreeGrafter"/>
</dbReference>
<dbReference type="PROSITE" id="PS50977">
    <property type="entry name" value="HTH_TETR_2"/>
    <property type="match status" value="1"/>
</dbReference>
<keyword evidence="3" id="KW-0804">Transcription</keyword>
<dbReference type="InterPro" id="IPR009057">
    <property type="entry name" value="Homeodomain-like_sf"/>
</dbReference>
<keyword evidence="7" id="KW-1185">Reference proteome</keyword>
<dbReference type="InterPro" id="IPR001647">
    <property type="entry name" value="HTH_TetR"/>
</dbReference>
<evidence type="ECO:0000256" key="1">
    <source>
        <dbReference type="ARBA" id="ARBA00023015"/>
    </source>
</evidence>
<evidence type="ECO:0000256" key="2">
    <source>
        <dbReference type="ARBA" id="ARBA00023125"/>
    </source>
</evidence>
<sequence>MIDRHGSGSRLGRGPATSKGELAEIAMYLFMERGFEETTVDDIAAEAGIGRRTFFRYFDSKNDLPWGDFEAHLEEMRRHLKQLGGEPPLMDALRIAVVEFNRFPSEVLSLHRQRMHLLFTVPALQAHSVLRYRSWREVVAEYAAERRGLHPGDHEPQAIAWALLGTAMAAYAHWLATEDTELTVLLDDSLRMLSRGFAAP</sequence>
<dbReference type="InterPro" id="IPR023772">
    <property type="entry name" value="DNA-bd_HTH_TetR-type_CS"/>
</dbReference>
<dbReference type="PROSITE" id="PS01081">
    <property type="entry name" value="HTH_TETR_1"/>
    <property type="match status" value="1"/>
</dbReference>
<organism evidence="6 7">
    <name type="scientific">Lipingzhangella halophila</name>
    <dbReference type="NCBI Taxonomy" id="1783352"/>
    <lineage>
        <taxon>Bacteria</taxon>
        <taxon>Bacillati</taxon>
        <taxon>Actinomycetota</taxon>
        <taxon>Actinomycetes</taxon>
        <taxon>Streptosporangiales</taxon>
        <taxon>Nocardiopsidaceae</taxon>
        <taxon>Lipingzhangella</taxon>
    </lineage>
</organism>
<keyword evidence="1" id="KW-0805">Transcription regulation</keyword>
<dbReference type="NCBIfam" id="TIGR03968">
    <property type="entry name" value="mycofact_TetR"/>
    <property type="match status" value="1"/>
</dbReference>
<dbReference type="InterPro" id="IPR041347">
    <property type="entry name" value="MftR_C"/>
</dbReference>
<dbReference type="Pfam" id="PF00440">
    <property type="entry name" value="TetR_N"/>
    <property type="match status" value="1"/>
</dbReference>
<dbReference type="PANTHER" id="PTHR30055:SF238">
    <property type="entry name" value="MYCOFACTOCIN BIOSYNTHESIS TRANSCRIPTIONAL REGULATOR MFTR-RELATED"/>
    <property type="match status" value="1"/>
</dbReference>
<dbReference type="AlphaFoldDB" id="A0A7W7W1P6"/>
<dbReference type="SUPFAM" id="SSF46689">
    <property type="entry name" value="Homeodomain-like"/>
    <property type="match status" value="1"/>
</dbReference>
<dbReference type="Gene3D" id="1.10.10.60">
    <property type="entry name" value="Homeodomain-like"/>
    <property type="match status" value="1"/>
</dbReference>
<keyword evidence="2 4" id="KW-0238">DNA-binding</keyword>
<dbReference type="InterPro" id="IPR050109">
    <property type="entry name" value="HTH-type_TetR-like_transc_reg"/>
</dbReference>